<dbReference type="AlphaFoldDB" id="A0A9N9CTF7"/>
<keyword evidence="3" id="KW-1185">Reference proteome</keyword>
<name>A0A9N9CTF7_9GLOM</name>
<evidence type="ECO:0000256" key="1">
    <source>
        <dbReference type="SAM" id="MobiDB-lite"/>
    </source>
</evidence>
<protein>
    <submittedName>
        <fullName evidence="2">3771_t:CDS:1</fullName>
    </submittedName>
</protein>
<feature type="region of interest" description="Disordered" evidence="1">
    <location>
        <begin position="1"/>
        <end position="36"/>
    </location>
</feature>
<feature type="non-terminal residue" evidence="2">
    <location>
        <position position="1"/>
    </location>
</feature>
<proteinExistence type="predicted"/>
<accession>A0A9N9CTF7</accession>
<gene>
    <name evidence="2" type="ORF">POCULU_LOCUS7966</name>
</gene>
<reference evidence="2" key="1">
    <citation type="submission" date="2021-06" db="EMBL/GenBank/DDBJ databases">
        <authorList>
            <person name="Kallberg Y."/>
            <person name="Tangrot J."/>
            <person name="Rosling A."/>
        </authorList>
    </citation>
    <scope>NUCLEOTIDE SEQUENCE</scope>
    <source>
        <strain evidence="2">IA702</strain>
    </source>
</reference>
<organism evidence="2 3">
    <name type="scientific">Paraglomus occultum</name>
    <dbReference type="NCBI Taxonomy" id="144539"/>
    <lineage>
        <taxon>Eukaryota</taxon>
        <taxon>Fungi</taxon>
        <taxon>Fungi incertae sedis</taxon>
        <taxon>Mucoromycota</taxon>
        <taxon>Glomeromycotina</taxon>
        <taxon>Glomeromycetes</taxon>
        <taxon>Paraglomerales</taxon>
        <taxon>Paraglomeraceae</taxon>
        <taxon>Paraglomus</taxon>
    </lineage>
</organism>
<feature type="compositionally biased region" description="Basic and acidic residues" evidence="1">
    <location>
        <begin position="7"/>
        <end position="27"/>
    </location>
</feature>
<sequence>KEENEEAQSREDENEAPSDKNPPRDRLISLSKSGRPIQVTEAEKANDGLLLMGNMRHLNPYRSRRNKDHASVTLRDLNRWWSIEVHTSDVTCKRGKLGCKIPRKAKRSQPPKEQILMASPKSHDPISNFGILNHAPRLKDARSIVDYLMYRQSKGRFLIQIQHMVCLECLS</sequence>
<dbReference type="Proteomes" id="UP000789572">
    <property type="component" value="Unassembled WGS sequence"/>
</dbReference>
<comment type="caution">
    <text evidence="2">The sequence shown here is derived from an EMBL/GenBank/DDBJ whole genome shotgun (WGS) entry which is preliminary data.</text>
</comment>
<evidence type="ECO:0000313" key="2">
    <source>
        <dbReference type="EMBL" id="CAG8611424.1"/>
    </source>
</evidence>
<evidence type="ECO:0000313" key="3">
    <source>
        <dbReference type="Proteomes" id="UP000789572"/>
    </source>
</evidence>
<dbReference type="EMBL" id="CAJVPJ010002041">
    <property type="protein sequence ID" value="CAG8611424.1"/>
    <property type="molecule type" value="Genomic_DNA"/>
</dbReference>